<reference evidence="2" key="1">
    <citation type="submission" date="2021-05" db="EMBL/GenBank/DDBJ databases">
        <title>Encephalitozoon hellem ATCC 50604 Complete Genome.</title>
        <authorList>
            <person name="Mascarenhas dos Santos A.C."/>
            <person name="Julian A.T."/>
            <person name="Pombert J.-F."/>
        </authorList>
    </citation>
    <scope>NUCLEOTIDE SEQUENCE</scope>
    <source>
        <strain evidence="2">ATCC 50604</strain>
    </source>
</reference>
<keyword evidence="1" id="KW-0812">Transmembrane</keyword>
<dbReference type="EMBL" id="CP075150">
    <property type="protein sequence ID" value="UTX42966.1"/>
    <property type="molecule type" value="Genomic_DNA"/>
</dbReference>
<evidence type="ECO:0000313" key="2">
    <source>
        <dbReference type="EMBL" id="UTX42966.1"/>
    </source>
</evidence>
<feature type="transmembrane region" description="Helical" evidence="1">
    <location>
        <begin position="155"/>
        <end position="174"/>
    </location>
</feature>
<gene>
    <name evidence="2" type="ORF">GPU96_04g06980</name>
    <name evidence="3" type="ORF">PFJ87_04g00960</name>
</gene>
<sequence length="189" mass="21407">MLFLCVISLAMCSRIQKILRPGAKEIYWAVLDSKDVELTIQLNQYSEMPVYYKIVKPGEMDEDSEVGEELVESVDSRYTTPGAYKIEVYNDGAEKASISIYTDVMSSGDVDNDNLAIKNLFLDLEAKLMSLYRTNTRLKTIQENNIAEAKRIRNGLYIMFAIPIMYVIIGLAKLHTTKAMFAPKKGSRI</sequence>
<dbReference type="Proteomes" id="UP001059546">
    <property type="component" value="Chromosome IV"/>
</dbReference>
<dbReference type="AlphaFoldDB" id="A0A9Q9F963"/>
<evidence type="ECO:0000313" key="5">
    <source>
        <dbReference type="Proteomes" id="UP001217963"/>
    </source>
</evidence>
<evidence type="ECO:0000256" key="1">
    <source>
        <dbReference type="SAM" id="Phobius"/>
    </source>
</evidence>
<protein>
    <submittedName>
        <fullName evidence="2">Uncharacterized protein</fullName>
    </submittedName>
</protein>
<organism evidence="2 4">
    <name type="scientific">Encephalitozoon hellem</name>
    <name type="common">Microsporidian parasite</name>
    <dbReference type="NCBI Taxonomy" id="27973"/>
    <lineage>
        <taxon>Eukaryota</taxon>
        <taxon>Fungi</taxon>
        <taxon>Fungi incertae sedis</taxon>
        <taxon>Microsporidia</taxon>
        <taxon>Unikaryonidae</taxon>
        <taxon>Encephalitozoon</taxon>
    </lineage>
</organism>
<dbReference type="OrthoDB" id="2187995at2759"/>
<name>A0A9Q9F963_ENCHE</name>
<evidence type="ECO:0000313" key="4">
    <source>
        <dbReference type="Proteomes" id="UP001059546"/>
    </source>
</evidence>
<evidence type="ECO:0000313" key="3">
    <source>
        <dbReference type="EMBL" id="WEL38423.1"/>
    </source>
</evidence>
<keyword evidence="1" id="KW-0472">Membrane</keyword>
<keyword evidence="5" id="KW-1185">Reference proteome</keyword>
<proteinExistence type="predicted"/>
<accession>A0A9Q9F963</accession>
<dbReference type="Proteomes" id="UP001217963">
    <property type="component" value="Chromosome IV"/>
</dbReference>
<reference evidence="3 5" key="2">
    <citation type="submission" date="2023-02" db="EMBL/GenBank/DDBJ databases">
        <title>Encephalitozoon hellem ATCC 50451 complete genome.</title>
        <authorList>
            <person name="Mascarenhas dos Santos A.C."/>
            <person name="Julian A.T."/>
            <person name="Pombert J.-F."/>
        </authorList>
    </citation>
    <scope>NUCLEOTIDE SEQUENCE [LARGE SCALE GENOMIC DNA]</scope>
    <source>
        <strain evidence="3 5">ATCC 50451</strain>
    </source>
</reference>
<keyword evidence="1" id="KW-1133">Transmembrane helix</keyword>
<dbReference type="EMBL" id="CP119065">
    <property type="protein sequence ID" value="WEL38423.1"/>
    <property type="molecule type" value="Genomic_DNA"/>
</dbReference>